<keyword evidence="2" id="KW-1185">Reference proteome</keyword>
<name>A0A4R9K4B3_9LEPT</name>
<evidence type="ECO:0000313" key="2">
    <source>
        <dbReference type="Proteomes" id="UP000297693"/>
    </source>
</evidence>
<comment type="caution">
    <text evidence="1">The sequence shown here is derived from an EMBL/GenBank/DDBJ whole genome shotgun (WGS) entry which is preliminary data.</text>
</comment>
<dbReference type="Proteomes" id="UP000297693">
    <property type="component" value="Unassembled WGS sequence"/>
</dbReference>
<evidence type="ECO:0000313" key="1">
    <source>
        <dbReference type="EMBL" id="TGL59087.1"/>
    </source>
</evidence>
<sequence>MINFILQAKKPFLIFFLLLLLGSIPLRARPTYDFQFVDGNGNRYVITKEKLISLQYFAITPIMSSSGIYSGGESRRIFINQKQVDAFTALLSGLEWKNDQETRDRRKGMSHVFWRKKREIKFHSFEMLDEKAEKIENLLKGYLMKESNQSENDPLLGKKISVTREESPWLGFTNSYEEEEQGKHLKAKPFPMPGYSVFKLPTEISMEAQSFLARNDTLREVIVNERYFSNLERIDVTKLILGESQFVGNIKDVKVRSAEVLIPFLLKGQILITYWHTDSEVTIERKEIKENEVIYNLSGTHHYYTNEKNSSNFRFKISINQTSGDVFVYGE</sequence>
<dbReference type="RefSeq" id="WP_135623614.1">
    <property type="nucleotide sequence ID" value="NZ_RQGD01000025.1"/>
</dbReference>
<dbReference type="AlphaFoldDB" id="A0A4R9K4B3"/>
<reference evidence="1" key="1">
    <citation type="journal article" date="2019" name="PLoS Negl. Trop. Dis.">
        <title>Revisiting the worldwide diversity of Leptospira species in the environment.</title>
        <authorList>
            <person name="Vincent A.T."/>
            <person name="Schiettekatte O."/>
            <person name="Bourhy P."/>
            <person name="Veyrier F.J."/>
            <person name="Picardeau M."/>
        </authorList>
    </citation>
    <scope>NUCLEOTIDE SEQUENCE [LARGE SCALE GENOMIC DNA]</scope>
    <source>
        <strain evidence="1">201702476</strain>
    </source>
</reference>
<protein>
    <submittedName>
        <fullName evidence="1">Uncharacterized protein</fullName>
    </submittedName>
</protein>
<organism evidence="1 2">
    <name type="scientific">Leptospira ognonensis</name>
    <dbReference type="NCBI Taxonomy" id="2484945"/>
    <lineage>
        <taxon>Bacteria</taxon>
        <taxon>Pseudomonadati</taxon>
        <taxon>Spirochaetota</taxon>
        <taxon>Spirochaetia</taxon>
        <taxon>Leptospirales</taxon>
        <taxon>Leptospiraceae</taxon>
        <taxon>Leptospira</taxon>
    </lineage>
</organism>
<gene>
    <name evidence="1" type="ORF">EHQ58_09220</name>
</gene>
<dbReference type="OrthoDB" id="348123at2"/>
<proteinExistence type="predicted"/>
<dbReference type="EMBL" id="RQGD01000025">
    <property type="protein sequence ID" value="TGL59087.1"/>
    <property type="molecule type" value="Genomic_DNA"/>
</dbReference>
<accession>A0A4R9K4B3</accession>